<dbReference type="FunCoup" id="A0A1C7NEX1">
    <property type="interactions" value="711"/>
</dbReference>
<organism evidence="3 4">
    <name type="scientific">Choanephora cucurbitarum</name>
    <dbReference type="NCBI Taxonomy" id="101091"/>
    <lineage>
        <taxon>Eukaryota</taxon>
        <taxon>Fungi</taxon>
        <taxon>Fungi incertae sedis</taxon>
        <taxon>Mucoromycota</taxon>
        <taxon>Mucoromycotina</taxon>
        <taxon>Mucoromycetes</taxon>
        <taxon>Mucorales</taxon>
        <taxon>Mucorineae</taxon>
        <taxon>Choanephoraceae</taxon>
        <taxon>Choanephoroideae</taxon>
        <taxon>Choanephora</taxon>
    </lineage>
</organism>
<dbReference type="Pfam" id="PF09797">
    <property type="entry name" value="NatB_MDM20"/>
    <property type="match status" value="1"/>
</dbReference>
<dbReference type="InterPro" id="IPR019183">
    <property type="entry name" value="NAA25_NatB_aux_su"/>
</dbReference>
<dbReference type="OrthoDB" id="1874341at2759"/>
<dbReference type="STRING" id="101091.A0A1C7NEX1"/>
<comment type="caution">
    <text evidence="3">The sequence shown here is derived from an EMBL/GenBank/DDBJ whole genome shotgun (WGS) entry which is preliminary data.</text>
</comment>
<dbReference type="SUPFAM" id="SSF48452">
    <property type="entry name" value="TPR-like"/>
    <property type="match status" value="1"/>
</dbReference>
<dbReference type="InterPro" id="IPR011990">
    <property type="entry name" value="TPR-like_helical_dom_sf"/>
</dbReference>
<dbReference type="PANTHER" id="PTHR22767:SF3">
    <property type="entry name" value="N-ALPHA-ACETYLTRANSFERASE 25, NATB AUXILIARY SUBUNIT"/>
    <property type="match status" value="1"/>
</dbReference>
<dbReference type="InParanoid" id="A0A1C7NEX1"/>
<keyword evidence="2" id="KW-0812">Transmembrane</keyword>
<dbReference type="PANTHER" id="PTHR22767">
    <property type="entry name" value="N-TERMINAL ACETYLTRANSFERASE-RELATED"/>
    <property type="match status" value="1"/>
</dbReference>
<sequence length="901" mass="104262">MDYTTEKKLRPLYEALDEGQNKSALQHCTKLLKKNPDWPLVKALKALVLVRIGKEDEALEICEQVKKVIPTDEPTLQAVTMALKELGKHTMIVELYENASNIQPKNEEFANHWFMAMVRNSDYKGQQAAAVKLHRLFKQNKYLFWAIMSLALQGANNPLSYVLAERMMAKALEENRLDQVEHMRLYLLILMDQNKKEEALKLLMADTKLSQTALKDPEVNQIQSELLRDNQQWDSVLEMSQKALQENADDWFHWLAYFDAVDALHQDDHVVQQARELIARSQAAELEKKVLKRGPFLAELELEYRLHKIGKQDESVMLDHIVSYFKRFGSKNCAFEDLHTYMSFLQSDKKRSMQLVKRFEETIDSTSEKSSQIKNVYKLANIQKIQRFLGLHAADNIKDSMTIVNSLFESYRQALPLGEGLEKTELQYGDDFVILAAHLLLDLYHHHQQTVFLLQAITILESALLKSVYNFQIKLLLVRIYIMCGVYKRPFEIYRSMEIKQIQFDTMIHYFTDRYASLGCASELETLMYDSLSIYKSNEVETPEMLVKAYQYGTFSKIQEFIEFRHRLDASLQHTITRIELLRLEFIHSSFQTKYAIQYFQEQDVSKLVLDEKQLSDNRDRKVFINFNATNQPTAEATSKPAPSTDSIWAQVMSFILTILHIMCETKDSGRDLATYLENFKTLLEKEDTKSHLTTCEFWLSQYFIALTNALVLSKQNQDVTGKLEEATAILRDECKFADLTFWYFIVAYTMSKIDAFSDKNLCWNTFHQISTSLEAFNYGSVVIEMISRTLGLSSKEAKRKAAENAGSNPLMAAYTGLLAQVKASLQQIQTIARNGKEVFRSQLQKKLCKDLLDAEHNITALKDIKEYQNVATNHIKTMVQSWSLSVTELSEEIDRRVQKL</sequence>
<reference evidence="3 4" key="1">
    <citation type="submission" date="2016-03" db="EMBL/GenBank/DDBJ databases">
        <title>Choanephora cucurbitarum.</title>
        <authorList>
            <person name="Min B."/>
            <person name="Park H."/>
            <person name="Park J.-H."/>
            <person name="Shin H.-D."/>
            <person name="Choi I.-G."/>
        </authorList>
    </citation>
    <scope>NUCLEOTIDE SEQUENCE [LARGE SCALE GENOMIC DNA]</scope>
    <source>
        <strain evidence="3 4">KUS-F28377</strain>
    </source>
</reference>
<keyword evidence="4" id="KW-1185">Reference proteome</keyword>
<keyword evidence="2" id="KW-1133">Transmembrane helix</keyword>
<accession>A0A1C7NEX1</accession>
<feature type="transmembrane region" description="Helical" evidence="2">
    <location>
        <begin position="142"/>
        <end position="164"/>
    </location>
</feature>
<dbReference type="GO" id="GO:0016740">
    <property type="term" value="F:transferase activity"/>
    <property type="evidence" value="ECO:0007669"/>
    <property type="project" value="UniProtKB-KW"/>
</dbReference>
<evidence type="ECO:0000256" key="2">
    <source>
        <dbReference type="SAM" id="Phobius"/>
    </source>
</evidence>
<protein>
    <submittedName>
        <fullName evidence="3">N-alpha-acetyltransferase 25, NatB auxiliary subunit</fullName>
    </submittedName>
</protein>
<proteinExistence type="inferred from homology"/>
<comment type="similarity">
    <text evidence="1">Belongs to the MDM20/NAA25 family.</text>
</comment>
<name>A0A1C7NEX1_9FUNG</name>
<evidence type="ECO:0000256" key="1">
    <source>
        <dbReference type="ARBA" id="ARBA00006298"/>
    </source>
</evidence>
<gene>
    <name evidence="3" type="primary">Naa25</name>
    <name evidence="3" type="ORF">A0J61_04278</name>
</gene>
<dbReference type="GO" id="GO:0031416">
    <property type="term" value="C:NatB complex"/>
    <property type="evidence" value="ECO:0007669"/>
    <property type="project" value="TreeGrafter"/>
</dbReference>
<evidence type="ECO:0000313" key="3">
    <source>
        <dbReference type="EMBL" id="OBZ87673.1"/>
    </source>
</evidence>
<keyword evidence="3" id="KW-0808">Transferase</keyword>
<dbReference type="EMBL" id="LUGH01000205">
    <property type="protein sequence ID" value="OBZ87673.1"/>
    <property type="molecule type" value="Genomic_DNA"/>
</dbReference>
<keyword evidence="2" id="KW-0472">Membrane</keyword>
<dbReference type="Gene3D" id="1.25.40.1040">
    <property type="match status" value="1"/>
</dbReference>
<dbReference type="AlphaFoldDB" id="A0A1C7NEX1"/>
<dbReference type="Proteomes" id="UP000093000">
    <property type="component" value="Unassembled WGS sequence"/>
</dbReference>
<evidence type="ECO:0000313" key="4">
    <source>
        <dbReference type="Proteomes" id="UP000093000"/>
    </source>
</evidence>